<evidence type="ECO:0000313" key="1">
    <source>
        <dbReference type="EMBL" id="QHU30363.1"/>
    </source>
</evidence>
<name>A0A6C0LIK0_9ZZZZ</name>
<evidence type="ECO:0008006" key="2">
    <source>
        <dbReference type="Google" id="ProtNLM"/>
    </source>
</evidence>
<proteinExistence type="predicted"/>
<organism evidence="1">
    <name type="scientific">viral metagenome</name>
    <dbReference type="NCBI Taxonomy" id="1070528"/>
    <lineage>
        <taxon>unclassified sequences</taxon>
        <taxon>metagenomes</taxon>
        <taxon>organismal metagenomes</taxon>
    </lineage>
</organism>
<protein>
    <recommendedName>
        <fullName evidence="2">RRM domain-containing protein</fullName>
    </recommendedName>
</protein>
<dbReference type="AlphaFoldDB" id="A0A6C0LIK0"/>
<accession>A0A6C0LIK0</accession>
<dbReference type="EMBL" id="MN740505">
    <property type="protein sequence ID" value="QHU30363.1"/>
    <property type="molecule type" value="Genomic_DNA"/>
</dbReference>
<sequence>MKSTLPSICIPRVFSNITKKDVVDAFEKILGRNCIDRIDMIYKRDGINGYQRVFVHFKKINQSDNYDIMIDRFTNEQDVKVVYSEPWFWKCSVSRVAKPTRY</sequence>
<reference evidence="1" key="1">
    <citation type="journal article" date="2020" name="Nature">
        <title>Giant virus diversity and host interactions through global metagenomics.</title>
        <authorList>
            <person name="Schulz F."/>
            <person name="Roux S."/>
            <person name="Paez-Espino D."/>
            <person name="Jungbluth S."/>
            <person name="Walsh D.A."/>
            <person name="Denef V.J."/>
            <person name="McMahon K.D."/>
            <person name="Konstantinidis K.T."/>
            <person name="Eloe-Fadrosh E.A."/>
            <person name="Kyrpides N.C."/>
            <person name="Woyke T."/>
        </authorList>
    </citation>
    <scope>NUCLEOTIDE SEQUENCE</scope>
    <source>
        <strain evidence="1">GVMAG-M-3300027833-11</strain>
    </source>
</reference>